<sequence length="326" mass="34349">MTPFLRRRQLLAATAGAVALPLVARAQTWPSRPITFLVPLQAGSAGDVVMRAVAQKMGESVRQPVVVENQAGVAGLLGAEKISGAPPDGYLLGGISDSVLNYAAQFNDKPRVDALGGFEPVGMVANVSWVLVVHPSLGVRTLKDFLALARQRPGRIDYASAGTGSPHHISMELLKASSGISLTHIPYRGATQSITDLAGGQVGAAMSAVSVVLPFVKDGRLVPLAVPQAQRSALLPDVPTFAEAGLPGFQFSTWVGLYAPRGTPRPLVAQINTELRKALADPALRERLLPLGLEPSPSSPEELRELTRSGHARVGKLIKDIGIKPE</sequence>
<dbReference type="SUPFAM" id="SSF53850">
    <property type="entry name" value="Periplasmic binding protein-like II"/>
    <property type="match status" value="1"/>
</dbReference>
<evidence type="ECO:0000256" key="2">
    <source>
        <dbReference type="SAM" id="SignalP"/>
    </source>
</evidence>
<accession>A0A6N8IUX8</accession>
<dbReference type="PIRSF" id="PIRSF017082">
    <property type="entry name" value="YflP"/>
    <property type="match status" value="1"/>
</dbReference>
<gene>
    <name evidence="3" type="ORF">GON04_13655</name>
</gene>
<comment type="caution">
    <text evidence="3">The sequence shown here is derived from an EMBL/GenBank/DDBJ whole genome shotgun (WGS) entry which is preliminary data.</text>
</comment>
<dbReference type="RefSeq" id="WP_157398631.1">
    <property type="nucleotide sequence ID" value="NZ_WSEL01000006.1"/>
</dbReference>
<dbReference type="Gene3D" id="3.40.190.150">
    <property type="entry name" value="Bordetella uptake gene, domain 1"/>
    <property type="match status" value="1"/>
</dbReference>
<organism evidence="3 4">
    <name type="scientific">Ramlibacter pinisoli</name>
    <dbReference type="NCBI Taxonomy" id="2682844"/>
    <lineage>
        <taxon>Bacteria</taxon>
        <taxon>Pseudomonadati</taxon>
        <taxon>Pseudomonadota</taxon>
        <taxon>Betaproteobacteria</taxon>
        <taxon>Burkholderiales</taxon>
        <taxon>Comamonadaceae</taxon>
        <taxon>Ramlibacter</taxon>
    </lineage>
</organism>
<dbReference type="CDD" id="cd07012">
    <property type="entry name" value="PBP2_Bug_TTT"/>
    <property type="match status" value="1"/>
</dbReference>
<name>A0A6N8IUX8_9BURK</name>
<dbReference type="PANTHER" id="PTHR42928">
    <property type="entry name" value="TRICARBOXYLATE-BINDING PROTEIN"/>
    <property type="match status" value="1"/>
</dbReference>
<dbReference type="PANTHER" id="PTHR42928:SF5">
    <property type="entry name" value="BLR1237 PROTEIN"/>
    <property type="match status" value="1"/>
</dbReference>
<dbReference type="Gene3D" id="3.40.190.10">
    <property type="entry name" value="Periplasmic binding protein-like II"/>
    <property type="match status" value="1"/>
</dbReference>
<reference evidence="3 4" key="1">
    <citation type="submission" date="2019-12" db="EMBL/GenBank/DDBJ databases">
        <authorList>
            <person name="Huq M.A."/>
        </authorList>
    </citation>
    <scope>NUCLEOTIDE SEQUENCE [LARGE SCALE GENOMIC DNA]</scope>
    <source>
        <strain evidence="3 4">MAH-25</strain>
    </source>
</reference>
<protein>
    <submittedName>
        <fullName evidence="3">Tripartite tricarboxylate transporter substrate binding protein</fullName>
    </submittedName>
</protein>
<dbReference type="InterPro" id="IPR005064">
    <property type="entry name" value="BUG"/>
</dbReference>
<feature type="chain" id="PRO_5026676316" evidence="2">
    <location>
        <begin position="27"/>
        <end position="326"/>
    </location>
</feature>
<comment type="similarity">
    <text evidence="1">Belongs to the UPF0065 (bug) family.</text>
</comment>
<proteinExistence type="inferred from homology"/>
<dbReference type="Proteomes" id="UP000469385">
    <property type="component" value="Unassembled WGS sequence"/>
</dbReference>
<feature type="signal peptide" evidence="2">
    <location>
        <begin position="1"/>
        <end position="26"/>
    </location>
</feature>
<keyword evidence="2" id="KW-0732">Signal</keyword>
<dbReference type="Pfam" id="PF03401">
    <property type="entry name" value="TctC"/>
    <property type="match status" value="1"/>
</dbReference>
<evidence type="ECO:0000313" key="4">
    <source>
        <dbReference type="Proteomes" id="UP000469385"/>
    </source>
</evidence>
<dbReference type="AlphaFoldDB" id="A0A6N8IUX8"/>
<evidence type="ECO:0000313" key="3">
    <source>
        <dbReference type="EMBL" id="MVQ30502.1"/>
    </source>
</evidence>
<evidence type="ECO:0000256" key="1">
    <source>
        <dbReference type="ARBA" id="ARBA00006987"/>
    </source>
</evidence>
<dbReference type="EMBL" id="WSEL01000006">
    <property type="protein sequence ID" value="MVQ30502.1"/>
    <property type="molecule type" value="Genomic_DNA"/>
</dbReference>
<keyword evidence="4" id="KW-1185">Reference proteome</keyword>
<dbReference type="InterPro" id="IPR042100">
    <property type="entry name" value="Bug_dom1"/>
</dbReference>